<evidence type="ECO:0000313" key="3">
    <source>
        <dbReference type="Proteomes" id="UP001432046"/>
    </source>
</evidence>
<proteinExistence type="predicted"/>
<dbReference type="AlphaFoldDB" id="A0A973W2C1"/>
<dbReference type="EMBL" id="CP147711">
    <property type="protein sequence ID" value="WXC83763.1"/>
    <property type="molecule type" value="Genomic_DNA"/>
</dbReference>
<protein>
    <submittedName>
        <fullName evidence="1">Uncharacterized protein</fullName>
    </submittedName>
</protein>
<dbReference type="Proteomes" id="UP001432046">
    <property type="component" value="Chromosome"/>
</dbReference>
<keyword evidence="3" id="KW-1185">Reference proteome</keyword>
<gene>
    <name evidence="1" type="ORF">HAP48_025320</name>
    <name evidence="2" type="ORF">WDK88_20370</name>
</gene>
<organism evidence="1">
    <name type="scientific">Bradyrhizobium septentrionale</name>
    <dbReference type="NCBI Taxonomy" id="1404411"/>
    <lineage>
        <taxon>Bacteria</taxon>
        <taxon>Pseudomonadati</taxon>
        <taxon>Pseudomonadota</taxon>
        <taxon>Alphaproteobacteria</taxon>
        <taxon>Hyphomicrobiales</taxon>
        <taxon>Nitrobacteraceae</taxon>
        <taxon>Bradyrhizobium</taxon>
    </lineage>
</organism>
<dbReference type="EMBL" id="JAAOLE020000001">
    <property type="protein sequence ID" value="NVI46218.1"/>
    <property type="molecule type" value="Genomic_DNA"/>
</dbReference>
<dbReference type="RefSeq" id="WP_166205564.1">
    <property type="nucleotide sequence ID" value="NZ_CP088285.1"/>
</dbReference>
<evidence type="ECO:0000313" key="2">
    <source>
        <dbReference type="EMBL" id="WXC83763.1"/>
    </source>
</evidence>
<reference evidence="1" key="1">
    <citation type="submission" date="2020-06" db="EMBL/GenBank/DDBJ databases">
        <title>Whole Genome Sequence of Bradyrhizobium sp. Strain 1S1.</title>
        <authorList>
            <person name="Bromfield E.S.P."/>
            <person name="Cloutier S."/>
        </authorList>
    </citation>
    <scope>NUCLEOTIDE SEQUENCE [LARGE SCALE GENOMIC DNA]</scope>
    <source>
        <strain evidence="1">1S1</strain>
    </source>
</reference>
<evidence type="ECO:0000313" key="1">
    <source>
        <dbReference type="EMBL" id="NVI46218.1"/>
    </source>
</evidence>
<reference evidence="2" key="3">
    <citation type="submission" date="2024-03" db="EMBL/GenBank/DDBJ databases">
        <authorList>
            <person name="Bromfield E.S.P."/>
            <person name="Cloutier S."/>
        </authorList>
    </citation>
    <scope>NUCLEOTIDE SEQUENCE</scope>
    <source>
        <strain evidence="2">5S5</strain>
    </source>
</reference>
<name>A0A973W2C1_9BRAD</name>
<sequence>MADFRASLANAAPDAALSPQLAAMWWAKKGDWHKAHDIVKDGSDASSAWVHAHLHRVEGDLGNADYWYRHANQPVAKDSLEAEWERIVSTLLTQSA</sequence>
<accession>A0A973W2C1</accession>
<reference evidence="2" key="2">
    <citation type="journal article" date="2021" name="Int. J. Syst. Evol. Microbiol.">
        <title>Bradyrhizobium septentrionale sp. nov. (sv. septentrionale) and Bradyrhizobium quebecense sp. nov. (sv. septentrionale) associated with legumes native to Canada possess rearranged symbiosis genes and numerous insertion sequences.</title>
        <authorList>
            <person name="Bromfield E.S.P."/>
            <person name="Cloutier S."/>
        </authorList>
    </citation>
    <scope>NUCLEOTIDE SEQUENCE</scope>
    <source>
        <strain evidence="2">5S5</strain>
    </source>
</reference>